<evidence type="ECO:0000256" key="2">
    <source>
        <dbReference type="ARBA" id="ARBA00007520"/>
    </source>
</evidence>
<feature type="transmembrane region" description="Helical" evidence="7">
    <location>
        <begin position="395"/>
        <end position="415"/>
    </location>
</feature>
<feature type="transmembrane region" description="Helical" evidence="7">
    <location>
        <begin position="152"/>
        <end position="173"/>
    </location>
</feature>
<dbReference type="PANTHER" id="PTHR23501:SF12">
    <property type="entry name" value="MAJOR FACILITATOR SUPERFAMILY (MFS) PROFILE DOMAIN-CONTAINING PROTEIN-RELATED"/>
    <property type="match status" value="1"/>
</dbReference>
<evidence type="ECO:0000256" key="3">
    <source>
        <dbReference type="ARBA" id="ARBA00022448"/>
    </source>
</evidence>
<feature type="transmembrane region" description="Helical" evidence="7">
    <location>
        <begin position="97"/>
        <end position="119"/>
    </location>
</feature>
<feature type="transmembrane region" description="Helical" evidence="7">
    <location>
        <begin position="288"/>
        <end position="309"/>
    </location>
</feature>
<dbReference type="GO" id="GO:0005886">
    <property type="term" value="C:plasma membrane"/>
    <property type="evidence" value="ECO:0007669"/>
    <property type="project" value="TreeGrafter"/>
</dbReference>
<feature type="transmembrane region" description="Helical" evidence="7">
    <location>
        <begin position="216"/>
        <end position="235"/>
    </location>
</feature>
<keyword evidence="3" id="KW-0813">Transport</keyword>
<evidence type="ECO:0000256" key="1">
    <source>
        <dbReference type="ARBA" id="ARBA00004141"/>
    </source>
</evidence>
<dbReference type="InterPro" id="IPR011701">
    <property type="entry name" value="MFS"/>
</dbReference>
<dbReference type="Gene3D" id="1.20.1250.20">
    <property type="entry name" value="MFS general substrate transporter like domains"/>
    <property type="match status" value="1"/>
</dbReference>
<dbReference type="AlphaFoldDB" id="A0A9P8FWT2"/>
<proteinExistence type="inferred from homology"/>
<keyword evidence="5 7" id="KW-1133">Transmembrane helix</keyword>
<dbReference type="InterPro" id="IPR020846">
    <property type="entry name" value="MFS_dom"/>
</dbReference>
<dbReference type="SUPFAM" id="SSF103473">
    <property type="entry name" value="MFS general substrate transporter"/>
    <property type="match status" value="1"/>
</dbReference>
<feature type="transmembrane region" description="Helical" evidence="7">
    <location>
        <begin position="535"/>
        <end position="553"/>
    </location>
</feature>
<feature type="non-terminal residue" evidence="9">
    <location>
        <position position="1"/>
    </location>
</feature>
<dbReference type="Proteomes" id="UP000729357">
    <property type="component" value="Unassembled WGS sequence"/>
</dbReference>
<evidence type="ECO:0000313" key="9">
    <source>
        <dbReference type="EMBL" id="KAG9984852.1"/>
    </source>
</evidence>
<comment type="similarity">
    <text evidence="2">Belongs to the major facilitator superfamily. TCR/Tet family.</text>
</comment>
<feature type="transmembrane region" description="Helical" evidence="7">
    <location>
        <begin position="126"/>
        <end position="146"/>
    </location>
</feature>
<feature type="transmembrane region" description="Helical" evidence="7">
    <location>
        <begin position="185"/>
        <end position="204"/>
    </location>
</feature>
<evidence type="ECO:0000256" key="5">
    <source>
        <dbReference type="ARBA" id="ARBA00022989"/>
    </source>
</evidence>
<name>A0A9P8FWT2_AURME</name>
<feature type="transmembrane region" description="Helical" evidence="7">
    <location>
        <begin position="369"/>
        <end position="388"/>
    </location>
</feature>
<feature type="domain" description="Major facilitator superfamily (MFS) profile" evidence="8">
    <location>
        <begin position="42"/>
        <end position="557"/>
    </location>
</feature>
<reference evidence="9" key="2">
    <citation type="submission" date="2021-08" db="EMBL/GenBank/DDBJ databases">
        <authorList>
            <person name="Gostincar C."/>
            <person name="Sun X."/>
            <person name="Song Z."/>
            <person name="Gunde-Cimerman N."/>
        </authorList>
    </citation>
    <scope>NUCLEOTIDE SEQUENCE</scope>
    <source>
        <strain evidence="9">EXF-9298</strain>
    </source>
</reference>
<keyword evidence="6 7" id="KW-0472">Membrane</keyword>
<comment type="caution">
    <text evidence="9">The sequence shown here is derived from an EMBL/GenBank/DDBJ whole genome shotgun (WGS) entry which is preliminary data.</text>
</comment>
<evidence type="ECO:0000256" key="4">
    <source>
        <dbReference type="ARBA" id="ARBA00022692"/>
    </source>
</evidence>
<reference evidence="9" key="1">
    <citation type="journal article" date="2021" name="J Fungi (Basel)">
        <title>Virulence traits and population genomics of the black yeast Aureobasidium melanogenum.</title>
        <authorList>
            <person name="Cernosa A."/>
            <person name="Sun X."/>
            <person name="Gostincar C."/>
            <person name="Fang C."/>
            <person name="Gunde-Cimerman N."/>
            <person name="Song Z."/>
        </authorList>
    </citation>
    <scope>NUCLEOTIDE SEQUENCE</scope>
    <source>
        <strain evidence="9">EXF-9298</strain>
    </source>
</reference>
<sequence length="566" mass="61012">MSIISDKPAFHDKDLEHQRSSISDQQEVKFDRGIPNWQWYLVCVGIFAGALLYGMNLLIFLNVSTQWLITYSKGLDTTISADVQGPILETFGDIEKLSWVGIGFPMGSVSIVLLVGALYALFEIKWMFIGSLVLFEAGSALCGAAPDMNALVVGRVIAGMGGAGMYLGALTYITTFTSKKEQPIYNALIGLCWGTGSILGPVVGGGFADSSATWRWAFYINLPLSAVTSPIYLFLLPTHNPRPDTSAKQKLATIDWLGAFLFAGMFAILQVALTFSGSLWKWNEAGPIALWVVFFIFLVAFVVQQAFCIATIPSRRLFPVHFLKSRTLMLLYTGTAASSTGLALGVYYIPIFFQFTRGDSPIKAAVRLLPYICVFVASVMLSGGLLPVLGRYQPFYIISGVLLVIGGALMHTVHLDTSTSKVYGYEVLMAFGAGMSMQVAYSVAVAVADKLDTLNAVGFINVAQIGSISLGLSIAGCLYQNIGFDDIKNAVSAYHFPDTEIRAALGGAHSAIFASGDMELRRVVLEAIAATLRDIWVLSIVAGAVALLSGVFMKREKLNLEMTAGG</sequence>
<dbReference type="InterPro" id="IPR036259">
    <property type="entry name" value="MFS_trans_sf"/>
</dbReference>
<protein>
    <submittedName>
        <fullName evidence="9">MFS general substrate transporter</fullName>
    </submittedName>
</protein>
<dbReference type="PROSITE" id="PS50850">
    <property type="entry name" value="MFS"/>
    <property type="match status" value="1"/>
</dbReference>
<accession>A0A9P8FWT2</accession>
<keyword evidence="4 7" id="KW-0812">Transmembrane</keyword>
<keyword evidence="10" id="KW-1185">Reference proteome</keyword>
<dbReference type="GO" id="GO:0022857">
    <property type="term" value="F:transmembrane transporter activity"/>
    <property type="evidence" value="ECO:0007669"/>
    <property type="project" value="InterPro"/>
</dbReference>
<evidence type="ECO:0000259" key="8">
    <source>
        <dbReference type="PROSITE" id="PS50850"/>
    </source>
</evidence>
<feature type="transmembrane region" description="Helical" evidence="7">
    <location>
        <begin position="459"/>
        <end position="482"/>
    </location>
</feature>
<feature type="transmembrane region" description="Helical" evidence="7">
    <location>
        <begin position="256"/>
        <end position="276"/>
    </location>
</feature>
<evidence type="ECO:0000256" key="6">
    <source>
        <dbReference type="ARBA" id="ARBA00023136"/>
    </source>
</evidence>
<gene>
    <name evidence="9" type="ORF">KCU98_g5123</name>
</gene>
<dbReference type="Pfam" id="PF07690">
    <property type="entry name" value="MFS_1"/>
    <property type="match status" value="1"/>
</dbReference>
<organism evidence="9 10">
    <name type="scientific">Aureobasidium melanogenum</name>
    <name type="common">Aureobasidium pullulans var. melanogenum</name>
    <dbReference type="NCBI Taxonomy" id="46634"/>
    <lineage>
        <taxon>Eukaryota</taxon>
        <taxon>Fungi</taxon>
        <taxon>Dikarya</taxon>
        <taxon>Ascomycota</taxon>
        <taxon>Pezizomycotina</taxon>
        <taxon>Dothideomycetes</taxon>
        <taxon>Dothideomycetidae</taxon>
        <taxon>Dothideales</taxon>
        <taxon>Saccotheciaceae</taxon>
        <taxon>Aureobasidium</taxon>
    </lineage>
</organism>
<dbReference type="PANTHER" id="PTHR23501">
    <property type="entry name" value="MAJOR FACILITATOR SUPERFAMILY"/>
    <property type="match status" value="1"/>
</dbReference>
<evidence type="ECO:0000313" key="10">
    <source>
        <dbReference type="Proteomes" id="UP000729357"/>
    </source>
</evidence>
<feature type="transmembrane region" description="Helical" evidence="7">
    <location>
        <begin position="39"/>
        <end position="61"/>
    </location>
</feature>
<feature type="transmembrane region" description="Helical" evidence="7">
    <location>
        <begin position="427"/>
        <end position="447"/>
    </location>
</feature>
<feature type="transmembrane region" description="Helical" evidence="7">
    <location>
        <begin position="330"/>
        <end position="349"/>
    </location>
</feature>
<comment type="subcellular location">
    <subcellularLocation>
        <location evidence="1">Membrane</location>
        <topology evidence="1">Multi-pass membrane protein</topology>
    </subcellularLocation>
</comment>
<dbReference type="EMBL" id="JAHFXS010000450">
    <property type="protein sequence ID" value="KAG9984852.1"/>
    <property type="molecule type" value="Genomic_DNA"/>
</dbReference>
<evidence type="ECO:0000256" key="7">
    <source>
        <dbReference type="SAM" id="Phobius"/>
    </source>
</evidence>